<protein>
    <submittedName>
        <fullName evidence="1">Glycosyl hydrolase</fullName>
    </submittedName>
</protein>
<dbReference type="PANTHER" id="PTHR40469:SF2">
    <property type="entry name" value="GALACTOSE-BINDING DOMAIN-LIKE SUPERFAMILY PROTEIN"/>
    <property type="match status" value="1"/>
</dbReference>
<name>A0A191UXG3_9ACTN</name>
<proteinExistence type="predicted"/>
<dbReference type="Pfam" id="PF06283">
    <property type="entry name" value="ThuA"/>
    <property type="match status" value="1"/>
</dbReference>
<accession>A0A191UXG3</accession>
<dbReference type="Proteomes" id="UP000078468">
    <property type="component" value="Chromosome"/>
</dbReference>
<reference evidence="1 2" key="1">
    <citation type="submission" date="2016-05" db="EMBL/GenBank/DDBJ databases">
        <title>Non-Contiguous Finished Genome Sequence of Streptomyces parvulus 2297 Integrated Site-Specifically with Actinophage R4.</title>
        <authorList>
            <person name="Nishizawa T."/>
            <person name="Miura T."/>
            <person name="Harada C."/>
            <person name="Guo Y."/>
            <person name="Narisawa K."/>
            <person name="Ohta H."/>
            <person name="Takahashi H."/>
            <person name="Shirai M."/>
        </authorList>
    </citation>
    <scope>NUCLEOTIDE SEQUENCE [LARGE SCALE GENOMIC DNA]</scope>
    <source>
        <strain evidence="1 2">2297</strain>
    </source>
</reference>
<dbReference type="EMBL" id="CP015866">
    <property type="protein sequence ID" value="ANJ07373.1"/>
    <property type="molecule type" value="Genomic_DNA"/>
</dbReference>
<organism evidence="1 2">
    <name type="scientific">Streptomyces parvulus</name>
    <dbReference type="NCBI Taxonomy" id="146923"/>
    <lineage>
        <taxon>Bacteria</taxon>
        <taxon>Bacillati</taxon>
        <taxon>Actinomycetota</taxon>
        <taxon>Actinomycetes</taxon>
        <taxon>Kitasatosporales</taxon>
        <taxon>Streptomycetaceae</taxon>
        <taxon>Streptomyces</taxon>
    </lineage>
</organism>
<dbReference type="Gene3D" id="2.80.10.50">
    <property type="match status" value="2"/>
</dbReference>
<sequence length="593" mass="63142">MRTPLKALLGLVAGATLALAPQAAAQPAPGQSAPDRPAPVTTSVTAPPRTAADPAYKILVFSKTAGFRHSSIDDGLAALRDLGTAHNFTVDATEDAGAFTSGNLGQYRAVVFLSTTGDVLDGTQQTAFEQYIQGGGGYVGIHAAADTEYDWPFYDGLAGALFHSHPAVQSATVRVEDRAHDATAHLGRTWQRTDEWYNYRTNPRTTAHVLASLDESSYSGGNMAGDHPISWCKDYRGGRAFYTGGGHTDESFADPAFNRHLLGGIRWAAGLTDADCRPETGYTPLFDGSSTTGWRQAGPGGFTLADSTLTSEGGMGMLWYSAQEFTGDYSLKLDWRAAGDDNSGVFLGFPASDDPWTAVNNGYEIQIDATDSPDRTTGSVYGFRSADIAARDAALNPPGEWNTYELRVTGERLEIFLNGRKINDFTNTDPARSLRQGHIGLQNHGAGDEVSFRNIRIKRDGGQQPGPRTGEVKGVGGKCLDVDNSMTADGTKIQLWTCNGTGAQRWTRADDGTVTALGKCLDVSGGGTADGTKIQLWTCNGSGAQKWAPQSDGTVRNPQSGKCLDASGGTWNDGTPVHLWTCHTGANQKWVLL</sequence>
<dbReference type="SMART" id="SM00458">
    <property type="entry name" value="RICIN"/>
    <property type="match status" value="1"/>
</dbReference>
<dbReference type="InterPro" id="IPR035992">
    <property type="entry name" value="Ricin_B-like_lectins"/>
</dbReference>
<dbReference type="RefSeq" id="WP_064727756.1">
    <property type="nucleotide sequence ID" value="NZ_BMRX01000006.1"/>
</dbReference>
<dbReference type="SUPFAM" id="SSF50370">
    <property type="entry name" value="Ricin B-like lectins"/>
    <property type="match status" value="1"/>
</dbReference>
<gene>
    <name evidence="1" type="ORF">Spa2297_10360</name>
</gene>
<evidence type="ECO:0000313" key="1">
    <source>
        <dbReference type="EMBL" id="ANJ07373.1"/>
    </source>
</evidence>
<evidence type="ECO:0000313" key="2">
    <source>
        <dbReference type="Proteomes" id="UP000078468"/>
    </source>
</evidence>
<dbReference type="SUPFAM" id="SSF52317">
    <property type="entry name" value="Class I glutamine amidotransferase-like"/>
    <property type="match status" value="1"/>
</dbReference>
<dbReference type="InterPro" id="IPR029062">
    <property type="entry name" value="Class_I_gatase-like"/>
</dbReference>
<dbReference type="InterPro" id="IPR010496">
    <property type="entry name" value="AL/BT2_dom"/>
</dbReference>
<dbReference type="Gene3D" id="2.60.120.560">
    <property type="entry name" value="Exo-inulinase, domain 1"/>
    <property type="match status" value="1"/>
</dbReference>
<dbReference type="Pfam" id="PF06439">
    <property type="entry name" value="3keto-disac_hyd"/>
    <property type="match status" value="1"/>
</dbReference>
<dbReference type="CDD" id="cd23451">
    <property type="entry name" value="beta-trefoil_Ricin_laminarinase"/>
    <property type="match status" value="1"/>
</dbReference>
<dbReference type="GO" id="GO:0016787">
    <property type="term" value="F:hydrolase activity"/>
    <property type="evidence" value="ECO:0007669"/>
    <property type="project" value="UniProtKB-KW"/>
</dbReference>
<dbReference type="KEGG" id="spav:Spa2297_10360"/>
<dbReference type="InterPro" id="IPR029010">
    <property type="entry name" value="ThuA-like"/>
</dbReference>
<dbReference type="Gene3D" id="3.40.50.880">
    <property type="match status" value="1"/>
</dbReference>
<dbReference type="PANTHER" id="PTHR40469">
    <property type="entry name" value="SECRETED GLYCOSYL HYDROLASE"/>
    <property type="match status" value="1"/>
</dbReference>
<dbReference type="AlphaFoldDB" id="A0A191UXG3"/>
<dbReference type="GeneID" id="91305291"/>
<dbReference type="InterPro" id="IPR000772">
    <property type="entry name" value="Ricin_B_lectin"/>
</dbReference>
<dbReference type="Pfam" id="PF00652">
    <property type="entry name" value="Ricin_B_lectin"/>
    <property type="match status" value="1"/>
</dbReference>
<keyword evidence="1" id="KW-0378">Hydrolase</keyword>
<dbReference type="PROSITE" id="PS50231">
    <property type="entry name" value="RICIN_B_LECTIN"/>
    <property type="match status" value="1"/>
</dbReference>